<dbReference type="EMBL" id="DSEU01000069">
    <property type="protein sequence ID" value="HEM67791.1"/>
    <property type="molecule type" value="Genomic_DNA"/>
</dbReference>
<name>A0A7J2U4Y0_9CREN</name>
<comment type="caution">
    <text evidence="1">The sequence shown here is derived from an EMBL/GenBank/DDBJ whole genome shotgun (WGS) entry which is preliminary data.</text>
</comment>
<evidence type="ECO:0000313" key="1">
    <source>
        <dbReference type="EMBL" id="HEM67791.1"/>
    </source>
</evidence>
<reference evidence="1" key="1">
    <citation type="journal article" date="2020" name="mSystems">
        <title>Genome- and Community-Level Interaction Insights into Carbon Utilization and Element Cycling Functions of Hydrothermarchaeota in Hydrothermal Sediment.</title>
        <authorList>
            <person name="Zhou Z."/>
            <person name="Liu Y."/>
            <person name="Xu W."/>
            <person name="Pan J."/>
            <person name="Luo Z.H."/>
            <person name="Li M."/>
        </authorList>
    </citation>
    <scope>NUCLEOTIDE SEQUENCE [LARGE SCALE GENOMIC DNA]</scope>
    <source>
        <strain evidence="1">SpSt-125</strain>
    </source>
</reference>
<organism evidence="1">
    <name type="scientific">Ignisphaera aggregans</name>
    <dbReference type="NCBI Taxonomy" id="334771"/>
    <lineage>
        <taxon>Archaea</taxon>
        <taxon>Thermoproteota</taxon>
        <taxon>Thermoprotei</taxon>
        <taxon>Desulfurococcales</taxon>
        <taxon>Desulfurococcaceae</taxon>
        <taxon>Ignisphaera</taxon>
    </lineage>
</organism>
<sequence>MSLVYMFEASVSKYSGNRIVLYPPKDYQERLRKFHGRKVKVLVVIENDQLKYLQLITSICS</sequence>
<accession>A0A7J2U4Y0</accession>
<protein>
    <submittedName>
        <fullName evidence="1">Uncharacterized protein</fullName>
    </submittedName>
</protein>
<gene>
    <name evidence="1" type="ORF">ENO26_09565</name>
</gene>
<proteinExistence type="predicted"/>
<dbReference type="AlphaFoldDB" id="A0A7J2U4Y0"/>